<dbReference type="AlphaFoldDB" id="A0AAU7DK26"/>
<sequence length="200" mass="21824">MRKTFASLLLLAAIVALPTGCKNDAIDKAEFKSAINNSFAGRHECVWPEPIKLPAEVDTSKDERTRDYDTLLDAGLLVRGTAEKKRFLVGSKQVNQYDLSDKGHSAWTADPDQPGYGNFCFGHFNVTSIDNAVPNDPSNPTQYTVNYHYEVEGIPGWATTPESMRTFPKIAADTSIQTATATLIKGTNGGWAVLPPHPAQ</sequence>
<organism evidence="2">
    <name type="scientific">Telmatobacter sp. DSM 110680</name>
    <dbReference type="NCBI Taxonomy" id="3036704"/>
    <lineage>
        <taxon>Bacteria</taxon>
        <taxon>Pseudomonadati</taxon>
        <taxon>Acidobacteriota</taxon>
        <taxon>Terriglobia</taxon>
        <taxon>Terriglobales</taxon>
        <taxon>Acidobacteriaceae</taxon>
        <taxon>Telmatobacter</taxon>
    </lineage>
</organism>
<reference evidence="2" key="1">
    <citation type="submission" date="2023-03" db="EMBL/GenBank/DDBJ databases">
        <title>Edaphobacter sp.</title>
        <authorList>
            <person name="Huber K.J."/>
            <person name="Papendorf J."/>
            <person name="Pilke C."/>
            <person name="Bunk B."/>
            <person name="Sproeer C."/>
            <person name="Pester M."/>
        </authorList>
    </citation>
    <scope>NUCLEOTIDE SEQUENCE</scope>
    <source>
        <strain evidence="2">DSM 110680</strain>
    </source>
</reference>
<dbReference type="RefSeq" id="WP_348262951.1">
    <property type="nucleotide sequence ID" value="NZ_CP121196.1"/>
</dbReference>
<feature type="chain" id="PRO_5043828955" description="Lipoprotein" evidence="1">
    <location>
        <begin position="22"/>
        <end position="200"/>
    </location>
</feature>
<feature type="signal peptide" evidence="1">
    <location>
        <begin position="1"/>
        <end position="21"/>
    </location>
</feature>
<accession>A0AAU7DK26</accession>
<dbReference type="EMBL" id="CP121196">
    <property type="protein sequence ID" value="XBH17726.1"/>
    <property type="molecule type" value="Genomic_DNA"/>
</dbReference>
<gene>
    <name evidence="2" type="ORF">P8935_24575</name>
</gene>
<proteinExistence type="predicted"/>
<name>A0AAU7DK26_9BACT</name>
<evidence type="ECO:0000256" key="1">
    <source>
        <dbReference type="SAM" id="SignalP"/>
    </source>
</evidence>
<protein>
    <recommendedName>
        <fullName evidence="3">Lipoprotein</fullName>
    </recommendedName>
</protein>
<evidence type="ECO:0008006" key="3">
    <source>
        <dbReference type="Google" id="ProtNLM"/>
    </source>
</evidence>
<evidence type="ECO:0000313" key="2">
    <source>
        <dbReference type="EMBL" id="XBH17726.1"/>
    </source>
</evidence>
<keyword evidence="1" id="KW-0732">Signal</keyword>